<name>A0A8S1KYJ3_9CILI</name>
<dbReference type="CDD" id="cd09633">
    <property type="entry name" value="Deltex_C"/>
    <property type="match status" value="1"/>
</dbReference>
<keyword evidence="1" id="KW-0862">Zinc</keyword>
<dbReference type="Pfam" id="PF18102">
    <property type="entry name" value="DTC"/>
    <property type="match status" value="1"/>
</dbReference>
<protein>
    <recommendedName>
        <fullName evidence="2">RING-type domain-containing protein</fullName>
    </recommendedName>
</protein>
<keyword evidence="4" id="KW-1185">Reference proteome</keyword>
<dbReference type="GO" id="GO:0016567">
    <property type="term" value="P:protein ubiquitination"/>
    <property type="evidence" value="ECO:0007669"/>
    <property type="project" value="InterPro"/>
</dbReference>
<dbReference type="PANTHER" id="PTHR12622">
    <property type="entry name" value="DELTEX-RELATED"/>
    <property type="match status" value="1"/>
</dbReference>
<evidence type="ECO:0000256" key="1">
    <source>
        <dbReference type="PROSITE-ProRule" id="PRU00175"/>
    </source>
</evidence>
<feature type="domain" description="RING-type" evidence="2">
    <location>
        <begin position="142"/>
        <end position="196"/>
    </location>
</feature>
<keyword evidence="1" id="KW-0863">Zinc-finger</keyword>
<accession>A0A8S1KYJ3</accession>
<dbReference type="EMBL" id="CAJJDN010000014">
    <property type="protein sequence ID" value="CAD8059967.1"/>
    <property type="molecule type" value="Genomic_DNA"/>
</dbReference>
<dbReference type="PROSITE" id="PS50089">
    <property type="entry name" value="ZF_RING_2"/>
    <property type="match status" value="1"/>
</dbReference>
<dbReference type="InterPro" id="IPR039396">
    <property type="entry name" value="Deltex_C"/>
</dbReference>
<keyword evidence="1" id="KW-0479">Metal-binding</keyword>
<dbReference type="InterPro" id="IPR039398">
    <property type="entry name" value="Deltex_fam"/>
</dbReference>
<sequence length="332" mass="38661">MRQFGRKEKKHKSLSLSFESLINRLNDLQVQKNNFLKSFLGNNNDLNSQNDDQQISKSKNDQTQMIVKYDPPKLYIKDKQYDISKSKYEQEIAKNLDKLNKEIDNQASHIVNLRQMSAIEFYLLVNQLNVNDNLHFSKTDICTICQFDLFEIEDWENFENLLAYEQLVVGLPCEHYYHMDCLSHCIKEQHIQCPVCGKIYGIKTGDQPDGQMICQIDYNTHCEGYEDCGTIIINYHMYAGQRNGQQFPPTYREAFLPDTPEGRQVFRLLKMAFERKLIFTVGRSVTTGKDNRIVWNGIHHKTNLMGGVSCFGYPDPTYFSRVKEELAAKGVY</sequence>
<gene>
    <name evidence="3" type="ORF">PSON_ATCC_30995.1.T0140008</name>
</gene>
<reference evidence="3" key="1">
    <citation type="submission" date="2021-01" db="EMBL/GenBank/DDBJ databases">
        <authorList>
            <consortium name="Genoscope - CEA"/>
            <person name="William W."/>
        </authorList>
    </citation>
    <scope>NUCLEOTIDE SEQUENCE</scope>
</reference>
<proteinExistence type="predicted"/>
<evidence type="ECO:0000313" key="3">
    <source>
        <dbReference type="EMBL" id="CAD8059967.1"/>
    </source>
</evidence>
<dbReference type="InterPro" id="IPR001841">
    <property type="entry name" value="Znf_RING"/>
</dbReference>
<dbReference type="Proteomes" id="UP000692954">
    <property type="component" value="Unassembled WGS sequence"/>
</dbReference>
<evidence type="ECO:0000259" key="2">
    <source>
        <dbReference type="PROSITE" id="PS50089"/>
    </source>
</evidence>
<dbReference type="AlphaFoldDB" id="A0A8S1KYJ3"/>
<organism evidence="3 4">
    <name type="scientific">Paramecium sonneborni</name>
    <dbReference type="NCBI Taxonomy" id="65129"/>
    <lineage>
        <taxon>Eukaryota</taxon>
        <taxon>Sar</taxon>
        <taxon>Alveolata</taxon>
        <taxon>Ciliophora</taxon>
        <taxon>Intramacronucleata</taxon>
        <taxon>Oligohymenophorea</taxon>
        <taxon>Peniculida</taxon>
        <taxon>Parameciidae</taxon>
        <taxon>Paramecium</taxon>
    </lineage>
</organism>
<comment type="caution">
    <text evidence="3">The sequence shown here is derived from an EMBL/GenBank/DDBJ whole genome shotgun (WGS) entry which is preliminary data.</text>
</comment>
<dbReference type="GO" id="GO:0007219">
    <property type="term" value="P:Notch signaling pathway"/>
    <property type="evidence" value="ECO:0007669"/>
    <property type="project" value="InterPro"/>
</dbReference>
<dbReference type="GO" id="GO:0008270">
    <property type="term" value="F:zinc ion binding"/>
    <property type="evidence" value="ECO:0007669"/>
    <property type="project" value="UniProtKB-KW"/>
</dbReference>
<evidence type="ECO:0000313" key="4">
    <source>
        <dbReference type="Proteomes" id="UP000692954"/>
    </source>
</evidence>
<dbReference type="OrthoDB" id="527344at2759"/>